<dbReference type="OrthoDB" id="6689673at2759"/>
<feature type="transmembrane region" description="Helical" evidence="10">
    <location>
        <begin position="136"/>
        <end position="159"/>
    </location>
</feature>
<keyword evidence="7 10" id="KW-0472">Membrane</keyword>
<proteinExistence type="predicted"/>
<dbReference type="InterPro" id="IPR004117">
    <property type="entry name" value="7tm6_olfct_rcpt"/>
</dbReference>
<evidence type="ECO:0008006" key="13">
    <source>
        <dbReference type="Google" id="ProtNLM"/>
    </source>
</evidence>
<evidence type="ECO:0000313" key="11">
    <source>
        <dbReference type="EMBL" id="VEN54561.1"/>
    </source>
</evidence>
<keyword evidence="3" id="KW-0716">Sensory transduction</keyword>
<organism evidence="11 12">
    <name type="scientific">Callosobruchus maculatus</name>
    <name type="common">Southern cowpea weevil</name>
    <name type="synonym">Pulse bruchid</name>
    <dbReference type="NCBI Taxonomy" id="64391"/>
    <lineage>
        <taxon>Eukaryota</taxon>
        <taxon>Metazoa</taxon>
        <taxon>Ecdysozoa</taxon>
        <taxon>Arthropoda</taxon>
        <taxon>Hexapoda</taxon>
        <taxon>Insecta</taxon>
        <taxon>Pterygota</taxon>
        <taxon>Neoptera</taxon>
        <taxon>Endopterygota</taxon>
        <taxon>Coleoptera</taxon>
        <taxon>Polyphaga</taxon>
        <taxon>Cucujiformia</taxon>
        <taxon>Chrysomeloidea</taxon>
        <taxon>Chrysomelidae</taxon>
        <taxon>Bruchinae</taxon>
        <taxon>Bruchini</taxon>
        <taxon>Callosobruchus</taxon>
    </lineage>
</organism>
<comment type="subcellular location">
    <subcellularLocation>
        <location evidence="1">Cell membrane</location>
        <topology evidence="1">Multi-pass membrane protein</topology>
    </subcellularLocation>
</comment>
<dbReference type="PANTHER" id="PTHR21137">
    <property type="entry name" value="ODORANT RECEPTOR"/>
    <property type="match status" value="1"/>
</dbReference>
<keyword evidence="2" id="KW-1003">Cell membrane</keyword>
<feature type="transmembrane region" description="Helical" evidence="10">
    <location>
        <begin position="104"/>
        <end position="124"/>
    </location>
</feature>
<evidence type="ECO:0000256" key="7">
    <source>
        <dbReference type="ARBA" id="ARBA00023136"/>
    </source>
</evidence>
<feature type="transmembrane region" description="Helical" evidence="10">
    <location>
        <begin position="28"/>
        <end position="53"/>
    </location>
</feature>
<protein>
    <recommendedName>
        <fullName evidence="13">Odorant receptor</fullName>
    </recommendedName>
</protein>
<keyword evidence="9" id="KW-0807">Transducer</keyword>
<dbReference type="GO" id="GO:0005886">
    <property type="term" value="C:plasma membrane"/>
    <property type="evidence" value="ECO:0007669"/>
    <property type="project" value="UniProtKB-SubCell"/>
</dbReference>
<dbReference type="PANTHER" id="PTHR21137:SF35">
    <property type="entry name" value="ODORANT RECEPTOR 19A-RELATED"/>
    <property type="match status" value="1"/>
</dbReference>
<keyword evidence="8" id="KW-0675">Receptor</keyword>
<keyword evidence="6 10" id="KW-1133">Transmembrane helix</keyword>
<accession>A0A653D317</accession>
<gene>
    <name evidence="11" type="ORF">CALMAC_LOCUS14007</name>
</gene>
<evidence type="ECO:0000256" key="2">
    <source>
        <dbReference type="ARBA" id="ARBA00022475"/>
    </source>
</evidence>
<dbReference type="AlphaFoldDB" id="A0A653D317"/>
<keyword evidence="5" id="KW-0552">Olfaction</keyword>
<dbReference type="Pfam" id="PF02949">
    <property type="entry name" value="7tm_6"/>
    <property type="match status" value="1"/>
</dbReference>
<evidence type="ECO:0000256" key="8">
    <source>
        <dbReference type="ARBA" id="ARBA00023170"/>
    </source>
</evidence>
<reference evidence="11 12" key="1">
    <citation type="submission" date="2019-01" db="EMBL/GenBank/DDBJ databases">
        <authorList>
            <person name="Sayadi A."/>
        </authorList>
    </citation>
    <scope>NUCLEOTIDE SEQUENCE [LARGE SCALE GENOMIC DNA]</scope>
</reference>
<evidence type="ECO:0000256" key="4">
    <source>
        <dbReference type="ARBA" id="ARBA00022692"/>
    </source>
</evidence>
<keyword evidence="12" id="KW-1185">Reference proteome</keyword>
<evidence type="ECO:0000256" key="3">
    <source>
        <dbReference type="ARBA" id="ARBA00022606"/>
    </source>
</evidence>
<dbReference type="GO" id="GO:0004984">
    <property type="term" value="F:olfactory receptor activity"/>
    <property type="evidence" value="ECO:0007669"/>
    <property type="project" value="InterPro"/>
</dbReference>
<evidence type="ECO:0000256" key="5">
    <source>
        <dbReference type="ARBA" id="ARBA00022725"/>
    </source>
</evidence>
<dbReference type="Proteomes" id="UP000410492">
    <property type="component" value="Unassembled WGS sequence"/>
</dbReference>
<evidence type="ECO:0000313" key="12">
    <source>
        <dbReference type="Proteomes" id="UP000410492"/>
    </source>
</evidence>
<dbReference type="GO" id="GO:0005549">
    <property type="term" value="F:odorant binding"/>
    <property type="evidence" value="ECO:0007669"/>
    <property type="project" value="InterPro"/>
</dbReference>
<evidence type="ECO:0000256" key="6">
    <source>
        <dbReference type="ARBA" id="ARBA00022989"/>
    </source>
</evidence>
<keyword evidence="4 10" id="KW-0812">Transmembrane</keyword>
<evidence type="ECO:0000256" key="10">
    <source>
        <dbReference type="SAM" id="Phobius"/>
    </source>
</evidence>
<evidence type="ECO:0000256" key="9">
    <source>
        <dbReference type="ARBA" id="ARBA00023224"/>
    </source>
</evidence>
<name>A0A653D317_CALMS</name>
<dbReference type="GO" id="GO:0007165">
    <property type="term" value="P:signal transduction"/>
    <property type="evidence" value="ECO:0007669"/>
    <property type="project" value="UniProtKB-KW"/>
</dbReference>
<dbReference type="EMBL" id="CAACVG010009939">
    <property type="protein sequence ID" value="VEN54561.1"/>
    <property type="molecule type" value="Genomic_DNA"/>
</dbReference>
<evidence type="ECO:0000256" key="1">
    <source>
        <dbReference type="ARBA" id="ARBA00004651"/>
    </source>
</evidence>
<sequence length="233" mass="26997">MCRLNRLPMKCYRPSWISLQTLITFENIMCLVLVISIITVDIIIMTILILTSIQFKMVSAEMEALFTCAYSETYVDKDIKQKIKRLIDHHNFLLDFADIINKTFTMSLVVYIGNVVTLLCIYMYHLSTMTTFSSYTIRDIFVVLLTLYGFIVCYCWPAQNFGDENENIRVSAYFAKWYEYPNYSKSVLMVMKRLDLGISISAGGIAKINMETCLKVVRLAMSYYTFLKSATDE</sequence>